<proteinExistence type="predicted"/>
<dbReference type="OrthoDB" id="6776856at2759"/>
<dbReference type="InterPro" id="IPR039537">
    <property type="entry name" value="Retrotran_Ty1/copia-like"/>
</dbReference>
<name>A0A5N6PKZ2_9ASTR</name>
<organism evidence="1 2">
    <name type="scientific">Mikania micrantha</name>
    <name type="common">bitter vine</name>
    <dbReference type="NCBI Taxonomy" id="192012"/>
    <lineage>
        <taxon>Eukaryota</taxon>
        <taxon>Viridiplantae</taxon>
        <taxon>Streptophyta</taxon>
        <taxon>Embryophyta</taxon>
        <taxon>Tracheophyta</taxon>
        <taxon>Spermatophyta</taxon>
        <taxon>Magnoliopsida</taxon>
        <taxon>eudicotyledons</taxon>
        <taxon>Gunneridae</taxon>
        <taxon>Pentapetalae</taxon>
        <taxon>asterids</taxon>
        <taxon>campanulids</taxon>
        <taxon>Asterales</taxon>
        <taxon>Asteraceae</taxon>
        <taxon>Asteroideae</taxon>
        <taxon>Heliantheae alliance</taxon>
        <taxon>Eupatorieae</taxon>
        <taxon>Mikania</taxon>
    </lineage>
</organism>
<dbReference type="PANTHER" id="PTHR42648">
    <property type="entry name" value="TRANSPOSASE, PUTATIVE-RELATED"/>
    <property type="match status" value="1"/>
</dbReference>
<protein>
    <submittedName>
        <fullName evidence="1">Uncharacterized protein</fullName>
    </submittedName>
</protein>
<dbReference type="AlphaFoldDB" id="A0A5N6PKZ2"/>
<evidence type="ECO:0000313" key="2">
    <source>
        <dbReference type="Proteomes" id="UP000326396"/>
    </source>
</evidence>
<dbReference type="EMBL" id="SZYD01000004">
    <property type="protein sequence ID" value="KAD6454305.1"/>
    <property type="molecule type" value="Genomic_DNA"/>
</dbReference>
<gene>
    <name evidence="1" type="ORF">E3N88_09011</name>
</gene>
<sequence length="129" mass="14921">MKMPQEFRAEVVRHSIYVLNQLPTKALKNQTPYEALKGNRPRIDHLKVFGCVGFVKHPHNSQRSSMIEVQLWFTWESNLEQRPIVSGIGAKVKNKATQNKLILCYTQTRPRKTKVLMQGKKKTLKPTAH</sequence>
<reference evidence="1 2" key="1">
    <citation type="submission" date="2019-05" db="EMBL/GenBank/DDBJ databases">
        <title>Mikania micrantha, genome provides insights into the molecular mechanism of rapid growth.</title>
        <authorList>
            <person name="Liu B."/>
        </authorList>
    </citation>
    <scope>NUCLEOTIDE SEQUENCE [LARGE SCALE GENOMIC DNA]</scope>
    <source>
        <strain evidence="1">NLD-2019</strain>
        <tissue evidence="1">Leaf</tissue>
    </source>
</reference>
<accession>A0A5N6PKZ2</accession>
<dbReference type="Proteomes" id="UP000326396">
    <property type="component" value="Linkage Group LG12"/>
</dbReference>
<dbReference type="PANTHER" id="PTHR42648:SF25">
    <property type="entry name" value="RNA-DIRECTED DNA POLYMERASE"/>
    <property type="match status" value="1"/>
</dbReference>
<comment type="caution">
    <text evidence="1">The sequence shown here is derived from an EMBL/GenBank/DDBJ whole genome shotgun (WGS) entry which is preliminary data.</text>
</comment>
<keyword evidence="2" id="KW-1185">Reference proteome</keyword>
<evidence type="ECO:0000313" key="1">
    <source>
        <dbReference type="EMBL" id="KAD6454305.1"/>
    </source>
</evidence>